<accession>A0A7J6WKF7</accession>
<sequence length="364" mass="39695">MGERRNSLDIQDQGGNRNSNSIQIRTSKGLHGSMLEESNLKGSPTTNADFGDDEEEIAIIETEVIKMFGEGSLEKLRRKRSIFSNQDSTGYQSSTSNMNNGIQVNNSSLNAAAAEKTLLEALINGKKLGLPTDVETSSTQCDEGEVNQSKEDQVTTDGRVSHEDHGAGRSTLGLVFLVVRLDAKCIHKPVKPVKKVATWVENEHAKVENDHIQKQQPFLIEDSNTEVSTKEHGDHAEPQQGLNGDEHEWQSPTKHKAQRHSNEGTDKATGGSIQGRFEALKGMEVSEPISLTTKERVHDRSDTLSLITKEGVHDRIVQNKLKHPETIRSGGVKLAGEGGLIEGKKKPGGGTKVPASTCTINNKK</sequence>
<dbReference type="AlphaFoldDB" id="A0A7J6WKF7"/>
<keyword evidence="3" id="KW-1185">Reference proteome</keyword>
<proteinExistence type="predicted"/>
<organism evidence="2 3">
    <name type="scientific">Thalictrum thalictroides</name>
    <name type="common">Rue-anemone</name>
    <name type="synonym">Anemone thalictroides</name>
    <dbReference type="NCBI Taxonomy" id="46969"/>
    <lineage>
        <taxon>Eukaryota</taxon>
        <taxon>Viridiplantae</taxon>
        <taxon>Streptophyta</taxon>
        <taxon>Embryophyta</taxon>
        <taxon>Tracheophyta</taxon>
        <taxon>Spermatophyta</taxon>
        <taxon>Magnoliopsida</taxon>
        <taxon>Ranunculales</taxon>
        <taxon>Ranunculaceae</taxon>
        <taxon>Thalictroideae</taxon>
        <taxon>Thalictrum</taxon>
    </lineage>
</organism>
<feature type="region of interest" description="Disordered" evidence="1">
    <location>
        <begin position="225"/>
        <end position="271"/>
    </location>
</feature>
<gene>
    <name evidence="2" type="ORF">FRX31_012990</name>
</gene>
<reference evidence="2 3" key="1">
    <citation type="submission" date="2020-06" db="EMBL/GenBank/DDBJ databases">
        <title>Transcriptomic and genomic resources for Thalictrum thalictroides and T. hernandezii: Facilitating candidate gene discovery in an emerging model plant lineage.</title>
        <authorList>
            <person name="Arias T."/>
            <person name="Riano-Pachon D.M."/>
            <person name="Di Stilio V.S."/>
        </authorList>
    </citation>
    <scope>NUCLEOTIDE SEQUENCE [LARGE SCALE GENOMIC DNA]</scope>
    <source>
        <strain evidence="3">cv. WT478/WT964</strain>
        <tissue evidence="2">Leaves</tissue>
    </source>
</reference>
<dbReference type="EMBL" id="JABWDY010014722">
    <property type="protein sequence ID" value="KAF5197423.1"/>
    <property type="molecule type" value="Genomic_DNA"/>
</dbReference>
<feature type="region of interest" description="Disordered" evidence="1">
    <location>
        <begin position="1"/>
        <end position="22"/>
    </location>
</feature>
<dbReference type="Proteomes" id="UP000554482">
    <property type="component" value="Unassembled WGS sequence"/>
</dbReference>
<feature type="compositionally biased region" description="Polar residues" evidence="1">
    <location>
        <begin position="8"/>
        <end position="22"/>
    </location>
</feature>
<feature type="non-terminal residue" evidence="2">
    <location>
        <position position="1"/>
    </location>
</feature>
<name>A0A7J6WKF7_THATH</name>
<feature type="compositionally biased region" description="Polar residues" evidence="1">
    <location>
        <begin position="354"/>
        <end position="364"/>
    </location>
</feature>
<evidence type="ECO:0000313" key="3">
    <source>
        <dbReference type="Proteomes" id="UP000554482"/>
    </source>
</evidence>
<feature type="compositionally biased region" description="Basic and acidic residues" evidence="1">
    <location>
        <begin position="148"/>
        <end position="166"/>
    </location>
</feature>
<comment type="caution">
    <text evidence="2">The sequence shown here is derived from an EMBL/GenBank/DDBJ whole genome shotgun (WGS) entry which is preliminary data.</text>
</comment>
<feature type="compositionally biased region" description="Basic and acidic residues" evidence="1">
    <location>
        <begin position="228"/>
        <end position="237"/>
    </location>
</feature>
<protein>
    <submittedName>
        <fullName evidence="2">Uncharacterized protein</fullName>
    </submittedName>
</protein>
<evidence type="ECO:0000313" key="2">
    <source>
        <dbReference type="EMBL" id="KAF5197423.1"/>
    </source>
</evidence>
<feature type="region of interest" description="Disordered" evidence="1">
    <location>
        <begin position="329"/>
        <end position="364"/>
    </location>
</feature>
<feature type="region of interest" description="Disordered" evidence="1">
    <location>
        <begin position="134"/>
        <end position="166"/>
    </location>
</feature>
<evidence type="ECO:0000256" key="1">
    <source>
        <dbReference type="SAM" id="MobiDB-lite"/>
    </source>
</evidence>